<dbReference type="Proteomes" id="UP000002051">
    <property type="component" value="Chromosome 3"/>
</dbReference>
<accession>G7IX74</accession>
<reference evidence="1 3" key="1">
    <citation type="journal article" date="2011" name="Nature">
        <title>The Medicago genome provides insight into the evolution of rhizobial symbioses.</title>
        <authorList>
            <person name="Young N.D."/>
            <person name="Debelle F."/>
            <person name="Oldroyd G.E."/>
            <person name="Geurts R."/>
            <person name="Cannon S.B."/>
            <person name="Udvardi M.K."/>
            <person name="Benedito V.A."/>
            <person name="Mayer K.F."/>
            <person name="Gouzy J."/>
            <person name="Schoof H."/>
            <person name="Van de Peer Y."/>
            <person name="Proost S."/>
            <person name="Cook D.R."/>
            <person name="Meyers B.C."/>
            <person name="Spannagl M."/>
            <person name="Cheung F."/>
            <person name="De Mita S."/>
            <person name="Krishnakumar V."/>
            <person name="Gundlach H."/>
            <person name="Zhou S."/>
            <person name="Mudge J."/>
            <person name="Bharti A.K."/>
            <person name="Murray J.D."/>
            <person name="Naoumkina M.A."/>
            <person name="Rosen B."/>
            <person name="Silverstein K.A."/>
            <person name="Tang H."/>
            <person name="Rombauts S."/>
            <person name="Zhao P.X."/>
            <person name="Zhou P."/>
            <person name="Barbe V."/>
            <person name="Bardou P."/>
            <person name="Bechner M."/>
            <person name="Bellec A."/>
            <person name="Berger A."/>
            <person name="Berges H."/>
            <person name="Bidwell S."/>
            <person name="Bisseling T."/>
            <person name="Choisne N."/>
            <person name="Couloux A."/>
            <person name="Denny R."/>
            <person name="Deshpande S."/>
            <person name="Dai X."/>
            <person name="Doyle J.J."/>
            <person name="Dudez A.M."/>
            <person name="Farmer A.D."/>
            <person name="Fouteau S."/>
            <person name="Franken C."/>
            <person name="Gibelin C."/>
            <person name="Gish J."/>
            <person name="Goldstein S."/>
            <person name="Gonzalez A.J."/>
            <person name="Green P.J."/>
            <person name="Hallab A."/>
            <person name="Hartog M."/>
            <person name="Hua A."/>
            <person name="Humphray S.J."/>
            <person name="Jeong D.H."/>
            <person name="Jing Y."/>
            <person name="Jocker A."/>
            <person name="Kenton S.M."/>
            <person name="Kim D.J."/>
            <person name="Klee K."/>
            <person name="Lai H."/>
            <person name="Lang C."/>
            <person name="Lin S."/>
            <person name="Macmil S.L."/>
            <person name="Magdelenat G."/>
            <person name="Matthews L."/>
            <person name="McCorrison J."/>
            <person name="Monaghan E.L."/>
            <person name="Mun J.H."/>
            <person name="Najar F.Z."/>
            <person name="Nicholson C."/>
            <person name="Noirot C."/>
            <person name="O'Bleness M."/>
            <person name="Paule C.R."/>
            <person name="Poulain J."/>
            <person name="Prion F."/>
            <person name="Qin B."/>
            <person name="Qu C."/>
            <person name="Retzel E.F."/>
            <person name="Riddle C."/>
            <person name="Sallet E."/>
            <person name="Samain S."/>
            <person name="Samson N."/>
            <person name="Sanders I."/>
            <person name="Saurat O."/>
            <person name="Scarpelli C."/>
            <person name="Schiex T."/>
            <person name="Segurens B."/>
            <person name="Severin A.J."/>
            <person name="Sherrier D.J."/>
            <person name="Shi R."/>
            <person name="Sims S."/>
            <person name="Singer S.R."/>
            <person name="Sinharoy S."/>
            <person name="Sterck L."/>
            <person name="Viollet A."/>
            <person name="Wang B.B."/>
            <person name="Wang K."/>
            <person name="Wang M."/>
            <person name="Wang X."/>
            <person name="Warfsmann J."/>
            <person name="Weissenbach J."/>
            <person name="White D.D."/>
            <person name="White J.D."/>
            <person name="Wiley G.B."/>
            <person name="Wincker P."/>
            <person name="Xing Y."/>
            <person name="Yang L."/>
            <person name="Yao Z."/>
            <person name="Ying F."/>
            <person name="Zhai J."/>
            <person name="Zhou L."/>
            <person name="Zuber A."/>
            <person name="Denarie J."/>
            <person name="Dixon R.A."/>
            <person name="May G.D."/>
            <person name="Schwartz D.C."/>
            <person name="Rogers J."/>
            <person name="Quetier F."/>
            <person name="Town C.D."/>
            <person name="Roe B.A."/>
        </authorList>
    </citation>
    <scope>NUCLEOTIDE SEQUENCE [LARGE SCALE GENOMIC DNA]</scope>
    <source>
        <strain evidence="1">A17</strain>
        <strain evidence="2 3">cv. Jemalong A17</strain>
    </source>
</reference>
<keyword evidence="3" id="KW-1185">Reference proteome</keyword>
<reference evidence="2" key="3">
    <citation type="submission" date="2015-04" db="UniProtKB">
        <authorList>
            <consortium name="EnsemblPlants"/>
        </authorList>
    </citation>
    <scope>IDENTIFICATION</scope>
    <source>
        <strain evidence="2">cv. Jemalong A17</strain>
    </source>
</reference>
<sequence length="228" mass="26078">MCKTCPFYLQNVCYKTPLVENLEPHLLREKGCDYKTMNSAAQKIGGGIIIDSAVSGWNKKLFIPLKKHSTSNGKTMILELELQETENLEVLILFLQKFWKEKHNFVIKCDYNNRSVASSNSGQGEEEERIGVVNYWLKNHPHKDKVNAAFFNGGSDFEESRRQKVVVKNPKERMAKWPVNDQTTSRLESVSSTALVDAKHLLRKKQQFRSEEVANLFSLAIAQVCARQ</sequence>
<gene>
    <name evidence="1" type="ordered locus">MTR_3g034110</name>
</gene>
<proteinExistence type="predicted"/>
<dbReference type="HOGENOM" id="CLU_1216347_0_0_1"/>
<dbReference type="EMBL" id="CM001219">
    <property type="protein sequence ID" value="AES69745.1"/>
    <property type="molecule type" value="Genomic_DNA"/>
</dbReference>
<dbReference type="AlphaFoldDB" id="G7IX74"/>
<evidence type="ECO:0000313" key="2">
    <source>
        <dbReference type="EnsemblPlants" id="AES69745"/>
    </source>
</evidence>
<evidence type="ECO:0000313" key="3">
    <source>
        <dbReference type="Proteomes" id="UP000002051"/>
    </source>
</evidence>
<organism evidence="1 3">
    <name type="scientific">Medicago truncatula</name>
    <name type="common">Barrel medic</name>
    <name type="synonym">Medicago tribuloides</name>
    <dbReference type="NCBI Taxonomy" id="3880"/>
    <lineage>
        <taxon>Eukaryota</taxon>
        <taxon>Viridiplantae</taxon>
        <taxon>Streptophyta</taxon>
        <taxon>Embryophyta</taxon>
        <taxon>Tracheophyta</taxon>
        <taxon>Spermatophyta</taxon>
        <taxon>Magnoliopsida</taxon>
        <taxon>eudicotyledons</taxon>
        <taxon>Gunneridae</taxon>
        <taxon>Pentapetalae</taxon>
        <taxon>rosids</taxon>
        <taxon>fabids</taxon>
        <taxon>Fabales</taxon>
        <taxon>Fabaceae</taxon>
        <taxon>Papilionoideae</taxon>
        <taxon>50 kb inversion clade</taxon>
        <taxon>NPAAA clade</taxon>
        <taxon>Hologalegina</taxon>
        <taxon>IRL clade</taxon>
        <taxon>Trifolieae</taxon>
        <taxon>Medicago</taxon>
    </lineage>
</organism>
<evidence type="ECO:0000313" key="1">
    <source>
        <dbReference type="EMBL" id="AES69745.1"/>
    </source>
</evidence>
<dbReference type="PaxDb" id="3880-AES69745"/>
<dbReference type="EnsemblPlants" id="AES69745">
    <property type="protein sequence ID" value="AES69745"/>
    <property type="gene ID" value="MTR_3g034110"/>
</dbReference>
<name>G7IX74_MEDTR</name>
<protein>
    <submittedName>
        <fullName evidence="1 2">Uncharacterized protein</fullName>
    </submittedName>
</protein>
<reference evidence="1 3" key="2">
    <citation type="journal article" date="2014" name="BMC Genomics">
        <title>An improved genome release (version Mt4.0) for the model legume Medicago truncatula.</title>
        <authorList>
            <person name="Tang H."/>
            <person name="Krishnakumar V."/>
            <person name="Bidwell S."/>
            <person name="Rosen B."/>
            <person name="Chan A."/>
            <person name="Zhou S."/>
            <person name="Gentzbittel L."/>
            <person name="Childs K.L."/>
            <person name="Yandell M."/>
            <person name="Gundlach H."/>
            <person name="Mayer K.F."/>
            <person name="Schwartz D.C."/>
            <person name="Town C.D."/>
        </authorList>
    </citation>
    <scope>GENOME REANNOTATION</scope>
    <source>
        <strain evidence="2 3">cv. Jemalong A17</strain>
    </source>
</reference>